<proteinExistence type="predicted"/>
<name>A0AAW8PYT8_VIBPH</name>
<evidence type="ECO:0000313" key="1">
    <source>
        <dbReference type="EMBL" id="MDS1821442.1"/>
    </source>
</evidence>
<reference evidence="1" key="1">
    <citation type="submission" date="2023-06" db="EMBL/GenBank/DDBJ databases">
        <title>Genomic Diversity of Vibrio spp. and Metagenomic Analysis of Pathogens in Florida Gulf Coastal Waters Following Hurricane Ian.</title>
        <authorList>
            <person name="Brumfield K.D."/>
        </authorList>
    </citation>
    <scope>NUCLEOTIDE SEQUENCE</scope>
    <source>
        <strain evidence="1">WBS2B-138</strain>
    </source>
</reference>
<protein>
    <submittedName>
        <fullName evidence="1">Uncharacterized protein</fullName>
    </submittedName>
</protein>
<comment type="caution">
    <text evidence="1">The sequence shown here is derived from an EMBL/GenBank/DDBJ whole genome shotgun (WGS) entry which is preliminary data.</text>
</comment>
<dbReference type="RefSeq" id="WP_311020330.1">
    <property type="nucleotide sequence ID" value="NZ_JAUHGG010000003.1"/>
</dbReference>
<evidence type="ECO:0000313" key="2">
    <source>
        <dbReference type="Proteomes" id="UP001253193"/>
    </source>
</evidence>
<dbReference type="AlphaFoldDB" id="A0AAW8PYT8"/>
<sequence length="245" mass="28312">MFTLNNPDSKDGNPIEIKIGERLSIELKLDDKSKVSLEVKTVVKPTFYATITFFAFDEKTHTELAKVEVTRSIHQMCQIETDCKSYELSHSANEFKEAIEFLKFKGEVADKLLRYIHENLNDILEVLFNLNLIQQFKDGSKEKLLSAVKDTVIKKKSFTPLSEEMRDYFTEKMLSHDYIDHPDGEFRFDIILCDDDSGLPLDIFTLVKLDNTYFKSIDDKNTSRHVTAISEDEAVHYLATTYIES</sequence>
<accession>A0AAW8PYT8</accession>
<dbReference type="Proteomes" id="UP001253193">
    <property type="component" value="Unassembled WGS sequence"/>
</dbReference>
<gene>
    <name evidence="1" type="ORF">QX249_12290</name>
</gene>
<dbReference type="EMBL" id="JAUHGG010000003">
    <property type="protein sequence ID" value="MDS1821442.1"/>
    <property type="molecule type" value="Genomic_DNA"/>
</dbReference>
<organism evidence="1 2">
    <name type="scientific">Vibrio parahaemolyticus</name>
    <dbReference type="NCBI Taxonomy" id="670"/>
    <lineage>
        <taxon>Bacteria</taxon>
        <taxon>Pseudomonadati</taxon>
        <taxon>Pseudomonadota</taxon>
        <taxon>Gammaproteobacteria</taxon>
        <taxon>Vibrionales</taxon>
        <taxon>Vibrionaceae</taxon>
        <taxon>Vibrio</taxon>
    </lineage>
</organism>